<reference evidence="4" key="1">
    <citation type="journal article" date="2021" name="IMA Fungus">
        <title>Genomic characterization of three marine fungi, including Emericellopsis atlantica sp. nov. with signatures of a generalist lifestyle and marine biomass degradation.</title>
        <authorList>
            <person name="Hagestad O.C."/>
            <person name="Hou L."/>
            <person name="Andersen J.H."/>
            <person name="Hansen E.H."/>
            <person name="Altermark B."/>
            <person name="Li C."/>
            <person name="Kuhnert E."/>
            <person name="Cox R.J."/>
            <person name="Crous P.W."/>
            <person name="Spatafora J.W."/>
            <person name="Lail K."/>
            <person name="Amirebrahimi M."/>
            <person name="Lipzen A."/>
            <person name="Pangilinan J."/>
            <person name="Andreopoulos W."/>
            <person name="Hayes R.D."/>
            <person name="Ng V."/>
            <person name="Grigoriev I.V."/>
            <person name="Jackson S.A."/>
            <person name="Sutton T.D.S."/>
            <person name="Dobson A.D.W."/>
            <person name="Rama T."/>
        </authorList>
    </citation>
    <scope>NUCLEOTIDE SEQUENCE</scope>
    <source>
        <strain evidence="4">TRa018bII</strain>
    </source>
</reference>
<dbReference type="Gene3D" id="2.60.120.700">
    <property type="entry name" value="Peptidase G1"/>
    <property type="match status" value="1"/>
</dbReference>
<proteinExistence type="predicted"/>
<feature type="compositionally biased region" description="Basic and acidic residues" evidence="2">
    <location>
        <begin position="156"/>
        <end position="165"/>
    </location>
</feature>
<dbReference type="CDD" id="cd13426">
    <property type="entry name" value="Peptidase_G1"/>
    <property type="match status" value="1"/>
</dbReference>
<organism evidence="4 5">
    <name type="scientific">Amylocarpus encephaloides</name>
    <dbReference type="NCBI Taxonomy" id="45428"/>
    <lineage>
        <taxon>Eukaryota</taxon>
        <taxon>Fungi</taxon>
        <taxon>Dikarya</taxon>
        <taxon>Ascomycota</taxon>
        <taxon>Pezizomycotina</taxon>
        <taxon>Leotiomycetes</taxon>
        <taxon>Helotiales</taxon>
        <taxon>Helotiales incertae sedis</taxon>
        <taxon>Amylocarpus</taxon>
    </lineage>
</organism>
<evidence type="ECO:0000313" key="4">
    <source>
        <dbReference type="EMBL" id="KAG9229820.1"/>
    </source>
</evidence>
<dbReference type="EMBL" id="MU251728">
    <property type="protein sequence ID" value="KAG9229820.1"/>
    <property type="molecule type" value="Genomic_DNA"/>
</dbReference>
<dbReference type="InterPro" id="IPR000250">
    <property type="entry name" value="Peptidase_G1"/>
</dbReference>
<dbReference type="Proteomes" id="UP000824998">
    <property type="component" value="Unassembled WGS sequence"/>
</dbReference>
<evidence type="ECO:0000256" key="3">
    <source>
        <dbReference type="SAM" id="SignalP"/>
    </source>
</evidence>
<dbReference type="GO" id="GO:0070007">
    <property type="term" value="F:glutamic-type endopeptidase activity"/>
    <property type="evidence" value="ECO:0007669"/>
    <property type="project" value="InterPro"/>
</dbReference>
<feature type="signal peptide" evidence="3">
    <location>
        <begin position="1"/>
        <end position="18"/>
    </location>
</feature>
<dbReference type="InterPro" id="IPR013320">
    <property type="entry name" value="ConA-like_dom_sf"/>
</dbReference>
<evidence type="ECO:0000256" key="2">
    <source>
        <dbReference type="SAM" id="MobiDB-lite"/>
    </source>
</evidence>
<dbReference type="OrthoDB" id="2862635at2759"/>
<comment type="caution">
    <text evidence="4">The sequence shown here is derived from an EMBL/GenBank/DDBJ whole genome shotgun (WGS) entry which is preliminary data.</text>
</comment>
<evidence type="ECO:0000313" key="5">
    <source>
        <dbReference type="Proteomes" id="UP000824998"/>
    </source>
</evidence>
<dbReference type="InterPro" id="IPR038656">
    <property type="entry name" value="Peptidase_G1_sf"/>
</dbReference>
<sequence>MPMILISLFQLAIMYVNATTTTTGTATIENLTTGKVASIDLTSTSALGGQNAEWIVEDFEQNSELVAFANFGNVTFADCIAKISRSSEGVWSAGIMDIKDDNTILTDVNTISDSSFGVEYTGSSAVSSSGASTTTTVVAASGQTGGPGDDSGSGGPEDRKCDRPDGVNAAWYSGESRIFRRCKWHSLG</sequence>
<accession>A0A9P7YB34</accession>
<dbReference type="PANTHER" id="PTHR37536">
    <property type="entry name" value="PUTATIVE (AFU_ORTHOLOGUE AFUA_3G02970)-RELATED"/>
    <property type="match status" value="1"/>
</dbReference>
<protein>
    <submittedName>
        <fullName evidence="4">Peptidase A4 family-domain-containing protein</fullName>
    </submittedName>
</protein>
<dbReference type="PANTHER" id="PTHR37536:SF1">
    <property type="entry name" value="ASPERGILLOPEPSIN, PUTAITVE (AFU_ORTHOLOGUE AFUA_7G01200)"/>
    <property type="match status" value="1"/>
</dbReference>
<evidence type="ECO:0000256" key="1">
    <source>
        <dbReference type="PIRSR" id="PIRSR600250-50"/>
    </source>
</evidence>
<feature type="active site" description="Proton acceptor" evidence="1">
    <location>
        <position position="57"/>
    </location>
</feature>
<feature type="region of interest" description="Disordered" evidence="2">
    <location>
        <begin position="138"/>
        <end position="165"/>
    </location>
</feature>
<dbReference type="GO" id="GO:0006508">
    <property type="term" value="P:proteolysis"/>
    <property type="evidence" value="ECO:0007669"/>
    <property type="project" value="InterPro"/>
</dbReference>
<dbReference type="SUPFAM" id="SSF49899">
    <property type="entry name" value="Concanavalin A-like lectins/glucanases"/>
    <property type="match status" value="1"/>
</dbReference>
<name>A0A9P7YB34_9HELO</name>
<dbReference type="AlphaFoldDB" id="A0A9P7YB34"/>
<feature type="chain" id="PRO_5040373802" evidence="3">
    <location>
        <begin position="19"/>
        <end position="188"/>
    </location>
</feature>
<keyword evidence="3" id="KW-0732">Signal</keyword>
<keyword evidence="5" id="KW-1185">Reference proteome</keyword>
<dbReference type="Pfam" id="PF01828">
    <property type="entry name" value="Peptidase_A4"/>
    <property type="match status" value="1"/>
</dbReference>
<gene>
    <name evidence="4" type="ORF">BJ875DRAFT_445600</name>
</gene>
<feature type="compositionally biased region" description="Gly residues" evidence="2">
    <location>
        <begin position="143"/>
        <end position="155"/>
    </location>
</feature>